<proteinExistence type="predicted"/>
<evidence type="ECO:0000313" key="1">
    <source>
        <dbReference type="EMBL" id="KKK83650.1"/>
    </source>
</evidence>
<sequence>MALPPEKDLQVLGPIHIWGDVGEAFPRIVISP</sequence>
<organism evidence="1">
    <name type="scientific">marine sediment metagenome</name>
    <dbReference type="NCBI Taxonomy" id="412755"/>
    <lineage>
        <taxon>unclassified sequences</taxon>
        <taxon>metagenomes</taxon>
        <taxon>ecological metagenomes</taxon>
    </lineage>
</organism>
<gene>
    <name evidence="1" type="ORF">LCGC14_2791260</name>
</gene>
<dbReference type="AlphaFoldDB" id="A0A0F8ZCJ6"/>
<comment type="caution">
    <text evidence="1">The sequence shown here is derived from an EMBL/GenBank/DDBJ whole genome shotgun (WGS) entry which is preliminary data.</text>
</comment>
<accession>A0A0F8ZCJ6</accession>
<dbReference type="EMBL" id="LAZR01052123">
    <property type="protein sequence ID" value="KKK83650.1"/>
    <property type="molecule type" value="Genomic_DNA"/>
</dbReference>
<reference evidence="1" key="1">
    <citation type="journal article" date="2015" name="Nature">
        <title>Complex archaea that bridge the gap between prokaryotes and eukaryotes.</title>
        <authorList>
            <person name="Spang A."/>
            <person name="Saw J.H."/>
            <person name="Jorgensen S.L."/>
            <person name="Zaremba-Niedzwiedzka K."/>
            <person name="Martijn J."/>
            <person name="Lind A.E."/>
            <person name="van Eijk R."/>
            <person name="Schleper C."/>
            <person name="Guy L."/>
            <person name="Ettema T.J."/>
        </authorList>
    </citation>
    <scope>NUCLEOTIDE SEQUENCE</scope>
</reference>
<protein>
    <submittedName>
        <fullName evidence="1">Uncharacterized protein</fullName>
    </submittedName>
</protein>
<name>A0A0F8ZCJ6_9ZZZZ</name>